<evidence type="ECO:0000256" key="3">
    <source>
        <dbReference type="ARBA" id="ARBA00022692"/>
    </source>
</evidence>
<feature type="transmembrane region" description="Helical" evidence="9">
    <location>
        <begin position="499"/>
        <end position="516"/>
    </location>
</feature>
<dbReference type="InterPro" id="IPR011527">
    <property type="entry name" value="ABC1_TM_dom"/>
</dbReference>
<gene>
    <name evidence="11" type="ORF">BCR33DRAFT_785981</name>
</gene>
<evidence type="ECO:0000256" key="7">
    <source>
        <dbReference type="ARBA" id="ARBA00023136"/>
    </source>
</evidence>
<protein>
    <recommendedName>
        <fullName evidence="10">ABC transmembrane type-1 domain-containing protein</fullName>
    </recommendedName>
</protein>
<dbReference type="GO" id="GO:0005524">
    <property type="term" value="F:ATP binding"/>
    <property type="evidence" value="ECO:0007669"/>
    <property type="project" value="UniProtKB-KW"/>
</dbReference>
<dbReference type="Gene3D" id="1.20.1560.10">
    <property type="entry name" value="ABC transporter type 1, transmembrane domain"/>
    <property type="match status" value="1"/>
</dbReference>
<evidence type="ECO:0000313" key="11">
    <source>
        <dbReference type="EMBL" id="ORY43124.1"/>
    </source>
</evidence>
<dbReference type="Proteomes" id="UP000193642">
    <property type="component" value="Unassembled WGS sequence"/>
</dbReference>
<evidence type="ECO:0000259" key="10">
    <source>
        <dbReference type="PROSITE" id="PS50929"/>
    </source>
</evidence>
<comment type="subcellular location">
    <subcellularLocation>
        <location evidence="1">Membrane</location>
        <topology evidence="1">Multi-pass membrane protein</topology>
    </subcellularLocation>
</comment>
<name>A0A1Y2C8C0_9FUNG</name>
<keyword evidence="5" id="KW-0067">ATP-binding</keyword>
<evidence type="ECO:0000313" key="12">
    <source>
        <dbReference type="Proteomes" id="UP000193642"/>
    </source>
</evidence>
<keyword evidence="2" id="KW-0813">Transport</keyword>
<dbReference type="STRING" id="329046.A0A1Y2C8C0"/>
<keyword evidence="4" id="KW-0547">Nucleotide-binding</keyword>
<dbReference type="CDD" id="cd18579">
    <property type="entry name" value="ABC_6TM_ABCC_D1"/>
    <property type="match status" value="1"/>
</dbReference>
<comment type="caution">
    <text evidence="11">The sequence shown here is derived from an EMBL/GenBank/DDBJ whole genome shotgun (WGS) entry which is preliminary data.</text>
</comment>
<dbReference type="InterPro" id="IPR036640">
    <property type="entry name" value="ABC1_TM_sf"/>
</dbReference>
<evidence type="ECO:0000256" key="6">
    <source>
        <dbReference type="ARBA" id="ARBA00022989"/>
    </source>
</evidence>
<dbReference type="EMBL" id="MCGO01000026">
    <property type="protein sequence ID" value="ORY43124.1"/>
    <property type="molecule type" value="Genomic_DNA"/>
</dbReference>
<keyword evidence="6 9" id="KW-1133">Transmembrane helix</keyword>
<keyword evidence="7 9" id="KW-0472">Membrane</keyword>
<feature type="region of interest" description="Disordered" evidence="8">
    <location>
        <begin position="1"/>
        <end position="50"/>
    </location>
</feature>
<feature type="transmembrane region" description="Helical" evidence="9">
    <location>
        <begin position="473"/>
        <end position="493"/>
    </location>
</feature>
<dbReference type="SUPFAM" id="SSF90123">
    <property type="entry name" value="ABC transporter transmembrane region"/>
    <property type="match status" value="1"/>
</dbReference>
<feature type="transmembrane region" description="Helical" evidence="9">
    <location>
        <begin position="53"/>
        <end position="73"/>
    </location>
</feature>
<dbReference type="GO" id="GO:0140359">
    <property type="term" value="F:ABC-type transporter activity"/>
    <property type="evidence" value="ECO:0007669"/>
    <property type="project" value="InterPro"/>
</dbReference>
<dbReference type="InterPro" id="IPR044746">
    <property type="entry name" value="ABCC_6TM_D1"/>
</dbReference>
<dbReference type="GO" id="GO:0016020">
    <property type="term" value="C:membrane"/>
    <property type="evidence" value="ECO:0007669"/>
    <property type="project" value="UniProtKB-SubCell"/>
</dbReference>
<evidence type="ECO:0000256" key="1">
    <source>
        <dbReference type="ARBA" id="ARBA00004141"/>
    </source>
</evidence>
<sequence>MTDYDQVFRQKEGSYSAVQSSESERNGVEDGQEEEEDEEDEAEECEQDERGSVTVAAIATLGLATALVRAVFFDESFGFEPFHSVLAVAVASKVFDVVSKAVMVYLARPSGIIRGNLSKTSPFLFLARVVAAASVFDLAVNWKTPLFPALSLVFYSLLALCAPSWAEYPSKVWPELVASLWSRVSFSWMNSLINLASTRSLTFDDLWHLDYNDKGATVYARFGERVQTGYEKGTLLRIILNLNFGILTYEFTLSLVDHLFIFGGPFFINRILRAIADSNTQSEDIMYPVIGLLLSSFARTILESQLYWVNRKIDVRIRAALFGAIFKKGLCRMQPPTPLSTNANSNNVSFSDGAISNLMTADTDKILACFRQSHYLVSVPFLLILCSTLLIQTIGIPGTIAGLLSLSLAVPATKKIGAQIKKFRKQLMNHSDSRLSHFAQILSGIRTIKLYTWEPHFLATNLRKPNSNMLTQIVWRCCPILAAGVTFLVMAIVNGPSRPVDAAAAFTVLAMYNNVLKYPLFIVPKLAISVMELKVSLGRIEEFLLEPDLERVVETQLALGSNSEQLYDEMNELKLGFTGNAAF</sequence>
<evidence type="ECO:0000256" key="2">
    <source>
        <dbReference type="ARBA" id="ARBA00022448"/>
    </source>
</evidence>
<dbReference type="Pfam" id="PF00664">
    <property type="entry name" value="ABC_membrane"/>
    <property type="match status" value="1"/>
</dbReference>
<accession>A0A1Y2C8C0</accession>
<dbReference type="InterPro" id="IPR050173">
    <property type="entry name" value="ABC_transporter_C-like"/>
</dbReference>
<dbReference type="PANTHER" id="PTHR24223">
    <property type="entry name" value="ATP-BINDING CASSETTE SUB-FAMILY C"/>
    <property type="match status" value="1"/>
</dbReference>
<keyword evidence="12" id="KW-1185">Reference proteome</keyword>
<proteinExistence type="predicted"/>
<keyword evidence="3 9" id="KW-0812">Transmembrane</keyword>
<evidence type="ECO:0000256" key="5">
    <source>
        <dbReference type="ARBA" id="ARBA00022840"/>
    </source>
</evidence>
<feature type="compositionally biased region" description="Basic and acidic residues" evidence="8">
    <location>
        <begin position="1"/>
        <end position="12"/>
    </location>
</feature>
<dbReference type="PROSITE" id="PS50929">
    <property type="entry name" value="ABC_TM1F"/>
    <property type="match status" value="1"/>
</dbReference>
<dbReference type="OrthoDB" id="6500128at2759"/>
<feature type="transmembrane region" description="Helical" evidence="9">
    <location>
        <begin position="400"/>
        <end position="418"/>
    </location>
</feature>
<feature type="domain" description="ABC transmembrane type-1" evidence="10">
    <location>
        <begin position="253"/>
        <end position="459"/>
    </location>
</feature>
<evidence type="ECO:0000256" key="8">
    <source>
        <dbReference type="SAM" id="MobiDB-lite"/>
    </source>
</evidence>
<feature type="compositionally biased region" description="Acidic residues" evidence="8">
    <location>
        <begin position="30"/>
        <end position="47"/>
    </location>
</feature>
<evidence type="ECO:0000256" key="4">
    <source>
        <dbReference type="ARBA" id="ARBA00022741"/>
    </source>
</evidence>
<organism evidence="11 12">
    <name type="scientific">Rhizoclosmatium globosum</name>
    <dbReference type="NCBI Taxonomy" id="329046"/>
    <lineage>
        <taxon>Eukaryota</taxon>
        <taxon>Fungi</taxon>
        <taxon>Fungi incertae sedis</taxon>
        <taxon>Chytridiomycota</taxon>
        <taxon>Chytridiomycota incertae sedis</taxon>
        <taxon>Chytridiomycetes</taxon>
        <taxon>Chytridiales</taxon>
        <taxon>Chytriomycetaceae</taxon>
        <taxon>Rhizoclosmatium</taxon>
    </lineage>
</organism>
<dbReference type="AlphaFoldDB" id="A0A1Y2C8C0"/>
<reference evidence="11 12" key="1">
    <citation type="submission" date="2016-07" db="EMBL/GenBank/DDBJ databases">
        <title>Pervasive Adenine N6-methylation of Active Genes in Fungi.</title>
        <authorList>
            <consortium name="DOE Joint Genome Institute"/>
            <person name="Mondo S.J."/>
            <person name="Dannebaum R.O."/>
            <person name="Kuo R.C."/>
            <person name="Labutti K."/>
            <person name="Haridas S."/>
            <person name="Kuo A."/>
            <person name="Salamov A."/>
            <person name="Ahrendt S.R."/>
            <person name="Lipzen A."/>
            <person name="Sullivan W."/>
            <person name="Andreopoulos W.B."/>
            <person name="Clum A."/>
            <person name="Lindquist E."/>
            <person name="Daum C."/>
            <person name="Ramamoorthy G.K."/>
            <person name="Gryganskyi A."/>
            <person name="Culley D."/>
            <person name="Magnuson J.K."/>
            <person name="James T.Y."/>
            <person name="O'Malley M.A."/>
            <person name="Stajich J.E."/>
            <person name="Spatafora J.W."/>
            <person name="Visel A."/>
            <person name="Grigoriev I.V."/>
        </authorList>
    </citation>
    <scope>NUCLEOTIDE SEQUENCE [LARGE SCALE GENOMIC DNA]</scope>
    <source>
        <strain evidence="11 12">JEL800</strain>
    </source>
</reference>
<evidence type="ECO:0000256" key="9">
    <source>
        <dbReference type="SAM" id="Phobius"/>
    </source>
</evidence>